<dbReference type="AlphaFoldDB" id="A0A7J0FP44"/>
<dbReference type="GO" id="GO:0006383">
    <property type="term" value="P:transcription by RNA polymerase III"/>
    <property type="evidence" value="ECO:0007669"/>
    <property type="project" value="InterPro"/>
</dbReference>
<evidence type="ECO:0000256" key="2">
    <source>
        <dbReference type="SAM" id="MobiDB-lite"/>
    </source>
</evidence>
<sequence>MEPHSPQQEHEEQEQQEEQEDEDSSDDDDDDEEDDNDEDTYTLRFDEEDDPLAFAEDDSSGIQPYQQFERLENHYEALADKKRKALASNHHHSETPVKKSRQEDFAGASMEAIMEMMNYGLRRKSRKCKKRGRRKGSKNKLNPEVTRKLGDATLHYAHGVMKRVQANQKLQSWRKDGEKKMLETEERTRGAVNRTVQQKINKDAGNSGEAEATTDDSYKIEEAICVLKEVVRIAPNLPDPYHTLGLVYNAVGNKKKALNFYMLAAHLTPKDPSLWKLLVTWSIEQGNAGQAMYCLSKAITADPADIDLRFHRASLYVELGDYQKAAESYEQISRLCPDDVEAIKTATMV</sequence>
<dbReference type="OrthoDB" id="9991317at2759"/>
<dbReference type="InterPro" id="IPR011990">
    <property type="entry name" value="TPR-like_helical_dom_sf"/>
</dbReference>
<dbReference type="PANTHER" id="PTHR23082">
    <property type="entry name" value="TRANSCRIPTION INITIATION FACTOR IIIC TFIIIC , POLYPEPTIDE 3-RELATED"/>
    <property type="match status" value="1"/>
</dbReference>
<dbReference type="PANTHER" id="PTHR23082:SF0">
    <property type="entry name" value="GENERAL TRANSCRIPTION FACTOR 3C POLYPEPTIDE 3"/>
    <property type="match status" value="1"/>
</dbReference>
<feature type="compositionally biased region" description="Basic and acidic residues" evidence="2">
    <location>
        <begin position="173"/>
        <end position="189"/>
    </location>
</feature>
<dbReference type="PROSITE" id="PS50005">
    <property type="entry name" value="TPR"/>
    <property type="match status" value="2"/>
</dbReference>
<dbReference type="SUPFAM" id="SSF48452">
    <property type="entry name" value="TPR-like"/>
    <property type="match status" value="1"/>
</dbReference>
<protein>
    <recommendedName>
        <fullName evidence="5">Tetratricopeptide repeat (TPR)-like superfamily protein</fullName>
    </recommendedName>
</protein>
<evidence type="ECO:0008006" key="5">
    <source>
        <dbReference type="Google" id="ProtNLM"/>
    </source>
</evidence>
<feature type="repeat" description="TPR" evidence="1">
    <location>
        <begin position="238"/>
        <end position="271"/>
    </location>
</feature>
<organism evidence="3 4">
    <name type="scientific">Actinidia rufa</name>
    <dbReference type="NCBI Taxonomy" id="165716"/>
    <lineage>
        <taxon>Eukaryota</taxon>
        <taxon>Viridiplantae</taxon>
        <taxon>Streptophyta</taxon>
        <taxon>Embryophyta</taxon>
        <taxon>Tracheophyta</taxon>
        <taxon>Spermatophyta</taxon>
        <taxon>Magnoliopsida</taxon>
        <taxon>eudicotyledons</taxon>
        <taxon>Gunneridae</taxon>
        <taxon>Pentapetalae</taxon>
        <taxon>asterids</taxon>
        <taxon>Ericales</taxon>
        <taxon>Actinidiaceae</taxon>
        <taxon>Actinidia</taxon>
    </lineage>
</organism>
<keyword evidence="4" id="KW-1185">Reference proteome</keyword>
<dbReference type="Pfam" id="PF13181">
    <property type="entry name" value="TPR_8"/>
    <property type="match status" value="1"/>
</dbReference>
<dbReference type="SMART" id="SM00028">
    <property type="entry name" value="TPR"/>
    <property type="match status" value="2"/>
</dbReference>
<reference evidence="3 4" key="1">
    <citation type="submission" date="2019-07" db="EMBL/GenBank/DDBJ databases">
        <title>De Novo Assembly of kiwifruit Actinidia rufa.</title>
        <authorList>
            <person name="Sugita-Konishi S."/>
            <person name="Sato K."/>
            <person name="Mori E."/>
            <person name="Abe Y."/>
            <person name="Kisaki G."/>
            <person name="Hamano K."/>
            <person name="Suezawa K."/>
            <person name="Otani M."/>
            <person name="Fukuda T."/>
            <person name="Manabe T."/>
            <person name="Gomi K."/>
            <person name="Tabuchi M."/>
            <person name="Akimitsu K."/>
            <person name="Kataoka I."/>
        </authorList>
    </citation>
    <scope>NUCLEOTIDE SEQUENCE [LARGE SCALE GENOMIC DNA]</scope>
    <source>
        <strain evidence="4">cv. Fuchu</strain>
    </source>
</reference>
<evidence type="ECO:0000256" key="1">
    <source>
        <dbReference type="PROSITE-ProRule" id="PRU00339"/>
    </source>
</evidence>
<proteinExistence type="predicted"/>
<dbReference type="InterPro" id="IPR039340">
    <property type="entry name" value="Tfc4/TFIIIC-102/Sfc4"/>
</dbReference>
<evidence type="ECO:0000313" key="3">
    <source>
        <dbReference type="EMBL" id="GFY99697.1"/>
    </source>
</evidence>
<dbReference type="InterPro" id="IPR019734">
    <property type="entry name" value="TPR_rpt"/>
</dbReference>
<evidence type="ECO:0000313" key="4">
    <source>
        <dbReference type="Proteomes" id="UP000585474"/>
    </source>
</evidence>
<feature type="region of interest" description="Disordered" evidence="2">
    <location>
        <begin position="173"/>
        <end position="193"/>
    </location>
</feature>
<feature type="compositionally biased region" description="Basic residues" evidence="2">
    <location>
        <begin position="121"/>
        <end position="138"/>
    </location>
</feature>
<feature type="region of interest" description="Disordered" evidence="2">
    <location>
        <begin position="121"/>
        <end position="142"/>
    </location>
</feature>
<dbReference type="Gene3D" id="1.25.40.10">
    <property type="entry name" value="Tetratricopeptide repeat domain"/>
    <property type="match status" value="1"/>
</dbReference>
<keyword evidence="1" id="KW-0802">TPR repeat</keyword>
<dbReference type="EMBL" id="BJWL01000013">
    <property type="protein sequence ID" value="GFY99697.1"/>
    <property type="molecule type" value="Genomic_DNA"/>
</dbReference>
<feature type="repeat" description="TPR" evidence="1">
    <location>
        <begin position="306"/>
        <end position="339"/>
    </location>
</feature>
<comment type="caution">
    <text evidence="3">The sequence shown here is derived from an EMBL/GenBank/DDBJ whole genome shotgun (WGS) entry which is preliminary data.</text>
</comment>
<accession>A0A7J0FP44</accession>
<name>A0A7J0FP44_9ERIC</name>
<dbReference type="Proteomes" id="UP000585474">
    <property type="component" value="Unassembled WGS sequence"/>
</dbReference>
<feature type="region of interest" description="Disordered" evidence="2">
    <location>
        <begin position="1"/>
        <end position="66"/>
    </location>
</feature>
<gene>
    <name evidence="3" type="ORF">Acr_13g0010970</name>
</gene>
<feature type="compositionally biased region" description="Basic and acidic residues" evidence="2">
    <location>
        <begin position="1"/>
        <end position="10"/>
    </location>
</feature>
<dbReference type="Pfam" id="PF14559">
    <property type="entry name" value="TPR_19"/>
    <property type="match status" value="1"/>
</dbReference>
<dbReference type="GO" id="GO:0000127">
    <property type="term" value="C:transcription factor TFIIIC complex"/>
    <property type="evidence" value="ECO:0007669"/>
    <property type="project" value="TreeGrafter"/>
</dbReference>
<feature type="compositionally biased region" description="Acidic residues" evidence="2">
    <location>
        <begin position="11"/>
        <end position="59"/>
    </location>
</feature>